<accession>A0AAD2PUL5</accession>
<name>A0AAD2PUL5_9STRA</name>
<sequence length="75" mass="8066">MSSNEIVSEPEYLRSVGTFDSLSTEVNPKDSQDDESPVKKVLGRIQEGAAAIFSCGKAGDVDDKQEKVKSSTESI</sequence>
<protein>
    <submittedName>
        <fullName evidence="2">Uncharacterized protein</fullName>
    </submittedName>
</protein>
<proteinExistence type="predicted"/>
<comment type="caution">
    <text evidence="2">The sequence shown here is derived from an EMBL/GenBank/DDBJ whole genome shotgun (WGS) entry which is preliminary data.</text>
</comment>
<dbReference type="AlphaFoldDB" id="A0AAD2PUL5"/>
<dbReference type="Proteomes" id="UP001295423">
    <property type="component" value="Unassembled WGS sequence"/>
</dbReference>
<evidence type="ECO:0000256" key="1">
    <source>
        <dbReference type="SAM" id="MobiDB-lite"/>
    </source>
</evidence>
<gene>
    <name evidence="2" type="ORF">CYCCA115_LOCUS12511</name>
</gene>
<evidence type="ECO:0000313" key="2">
    <source>
        <dbReference type="EMBL" id="CAJ1950279.1"/>
    </source>
</evidence>
<evidence type="ECO:0000313" key="3">
    <source>
        <dbReference type="Proteomes" id="UP001295423"/>
    </source>
</evidence>
<organism evidence="2 3">
    <name type="scientific">Cylindrotheca closterium</name>
    <dbReference type="NCBI Taxonomy" id="2856"/>
    <lineage>
        <taxon>Eukaryota</taxon>
        <taxon>Sar</taxon>
        <taxon>Stramenopiles</taxon>
        <taxon>Ochrophyta</taxon>
        <taxon>Bacillariophyta</taxon>
        <taxon>Bacillariophyceae</taxon>
        <taxon>Bacillariophycidae</taxon>
        <taxon>Bacillariales</taxon>
        <taxon>Bacillariaceae</taxon>
        <taxon>Cylindrotheca</taxon>
    </lineage>
</organism>
<keyword evidence="3" id="KW-1185">Reference proteome</keyword>
<feature type="region of interest" description="Disordered" evidence="1">
    <location>
        <begin position="19"/>
        <end position="38"/>
    </location>
</feature>
<reference evidence="2" key="1">
    <citation type="submission" date="2023-08" db="EMBL/GenBank/DDBJ databases">
        <authorList>
            <person name="Audoor S."/>
            <person name="Bilcke G."/>
        </authorList>
    </citation>
    <scope>NUCLEOTIDE SEQUENCE</scope>
</reference>
<dbReference type="EMBL" id="CAKOGP040001759">
    <property type="protein sequence ID" value="CAJ1950279.1"/>
    <property type="molecule type" value="Genomic_DNA"/>
</dbReference>